<dbReference type="InterPro" id="IPR011009">
    <property type="entry name" value="Kinase-like_dom_sf"/>
</dbReference>
<feature type="compositionally biased region" description="Low complexity" evidence="10">
    <location>
        <begin position="1267"/>
        <end position="1276"/>
    </location>
</feature>
<feature type="compositionally biased region" description="Basic residues" evidence="10">
    <location>
        <begin position="13"/>
        <end position="23"/>
    </location>
</feature>
<reference evidence="13" key="2">
    <citation type="submission" date="2023-11" db="UniProtKB">
        <authorList>
            <consortium name="WormBaseParasite"/>
        </authorList>
    </citation>
    <scope>IDENTIFICATION</scope>
</reference>
<evidence type="ECO:0000256" key="3">
    <source>
        <dbReference type="ARBA" id="ARBA00022679"/>
    </source>
</evidence>
<feature type="region of interest" description="Disordered" evidence="10">
    <location>
        <begin position="1078"/>
        <end position="1135"/>
    </location>
</feature>
<keyword evidence="3" id="KW-0808">Transferase</keyword>
<feature type="region of interest" description="Disordered" evidence="10">
    <location>
        <begin position="331"/>
        <end position="377"/>
    </location>
</feature>
<keyword evidence="6 9" id="KW-0067">ATP-binding</keyword>
<evidence type="ECO:0000256" key="1">
    <source>
        <dbReference type="ARBA" id="ARBA00012513"/>
    </source>
</evidence>
<feature type="compositionally biased region" description="Basic residues" evidence="10">
    <location>
        <begin position="290"/>
        <end position="302"/>
    </location>
</feature>
<evidence type="ECO:0000313" key="13">
    <source>
        <dbReference type="WBParaSite" id="TREG1_98130.1"/>
    </source>
</evidence>
<dbReference type="InterPro" id="IPR017441">
    <property type="entry name" value="Protein_kinase_ATP_BS"/>
</dbReference>
<proteinExistence type="predicted"/>
<dbReference type="PROSITE" id="PS50011">
    <property type="entry name" value="PROTEIN_KINASE_DOM"/>
    <property type="match status" value="1"/>
</dbReference>
<evidence type="ECO:0000256" key="10">
    <source>
        <dbReference type="SAM" id="MobiDB-lite"/>
    </source>
</evidence>
<organism evidence="12 13">
    <name type="scientific">Trichobilharzia regenti</name>
    <name type="common">Nasal bird schistosome</name>
    <dbReference type="NCBI Taxonomy" id="157069"/>
    <lineage>
        <taxon>Eukaryota</taxon>
        <taxon>Metazoa</taxon>
        <taxon>Spiralia</taxon>
        <taxon>Lophotrochozoa</taxon>
        <taxon>Platyhelminthes</taxon>
        <taxon>Trematoda</taxon>
        <taxon>Digenea</taxon>
        <taxon>Strigeidida</taxon>
        <taxon>Schistosomatoidea</taxon>
        <taxon>Schistosomatidae</taxon>
        <taxon>Trichobilharzia</taxon>
    </lineage>
</organism>
<feature type="compositionally biased region" description="Acidic residues" evidence="10">
    <location>
        <begin position="1088"/>
        <end position="1119"/>
    </location>
</feature>
<dbReference type="GO" id="GO:0005634">
    <property type="term" value="C:nucleus"/>
    <property type="evidence" value="ECO:0007669"/>
    <property type="project" value="TreeGrafter"/>
</dbReference>
<dbReference type="SUPFAM" id="SSF56112">
    <property type="entry name" value="Protein kinase-like (PK-like)"/>
    <property type="match status" value="1"/>
</dbReference>
<feature type="compositionally biased region" description="Polar residues" evidence="10">
    <location>
        <begin position="1230"/>
        <end position="1244"/>
    </location>
</feature>
<reference evidence="12" key="1">
    <citation type="submission" date="2022-06" db="EMBL/GenBank/DDBJ databases">
        <authorList>
            <person name="Berger JAMES D."/>
            <person name="Berger JAMES D."/>
        </authorList>
    </citation>
    <scope>NUCLEOTIDE SEQUENCE [LARGE SCALE GENOMIC DNA]</scope>
</reference>
<feature type="region of interest" description="Disordered" evidence="10">
    <location>
        <begin position="1"/>
        <end position="87"/>
    </location>
</feature>
<comment type="catalytic activity">
    <reaction evidence="8">
        <text>L-seryl-[protein] + ATP = O-phospho-L-seryl-[protein] + ADP + H(+)</text>
        <dbReference type="Rhea" id="RHEA:17989"/>
        <dbReference type="Rhea" id="RHEA-COMP:9863"/>
        <dbReference type="Rhea" id="RHEA-COMP:11604"/>
        <dbReference type="ChEBI" id="CHEBI:15378"/>
        <dbReference type="ChEBI" id="CHEBI:29999"/>
        <dbReference type="ChEBI" id="CHEBI:30616"/>
        <dbReference type="ChEBI" id="CHEBI:83421"/>
        <dbReference type="ChEBI" id="CHEBI:456216"/>
        <dbReference type="EC" id="2.7.11.1"/>
    </reaction>
</comment>
<feature type="compositionally biased region" description="Basic and acidic residues" evidence="10">
    <location>
        <begin position="1290"/>
        <end position="1300"/>
    </location>
</feature>
<dbReference type="PROSITE" id="PS00107">
    <property type="entry name" value="PROTEIN_KINASE_ATP"/>
    <property type="match status" value="1"/>
</dbReference>
<dbReference type="InterPro" id="IPR008271">
    <property type="entry name" value="Ser/Thr_kinase_AS"/>
</dbReference>
<dbReference type="GO" id="GO:0000245">
    <property type="term" value="P:spliceosomal complex assembly"/>
    <property type="evidence" value="ECO:0007669"/>
    <property type="project" value="TreeGrafter"/>
</dbReference>
<dbReference type="Gene3D" id="1.10.510.10">
    <property type="entry name" value="Transferase(Phosphotransferase) domain 1"/>
    <property type="match status" value="2"/>
</dbReference>
<feature type="compositionally biased region" description="Basic residues" evidence="10">
    <location>
        <begin position="555"/>
        <end position="565"/>
    </location>
</feature>
<evidence type="ECO:0000256" key="6">
    <source>
        <dbReference type="ARBA" id="ARBA00022840"/>
    </source>
</evidence>
<dbReference type="Pfam" id="PF00069">
    <property type="entry name" value="Pkinase"/>
    <property type="match status" value="2"/>
</dbReference>
<evidence type="ECO:0000313" key="12">
    <source>
        <dbReference type="Proteomes" id="UP000050795"/>
    </source>
</evidence>
<sequence>MSKIPRKVVAIQSKKKNKPNKKNVTKEKPSGNKCNGTVEDNLQPHSPNQMPKSEQDPGYPEYSRDEEVLEEEEILGSDDDEQEDPRDYCKGGYHPVKIGQVYNGRYHVVRKLGWGHFSTVWLCWDLSAKRFVAMKVVKSALHYTETALDEIKLLSCVRESSPDDPFRNKTVQLLDDFRVSGVNGNHVCMIFEVLGHNLLKLIIRSQYRGIPLENVRSIIKQTLQGLHYLHTKCHIIHTDIKPENILVCISDSQIRRMAAEALDAQRRGVQLSGSAVSTAPKEKQDNTKMTKSRKRRLRKQQRKQQALLEQELDELEELESQEHERRLMDMGLLPGGDKQDHEEPDVADNKEGNDPETPGEQSQPNETNVNDTTKNLCNVSPSEERVAANNTVGAVFMDTARAVASVLGFAASIPFKACNTVPDKKHSTTNIPKVTSMRNEKQNLPRLGGQSDASICANCEDVSFKILNSASASSNLLQPGQKRTASISVDFSSSDHPEVTHATVCRSSRRSFIHFPFAPLAGQLVRKLSWPSIFSSPNTSTKKLCQNNSDEPNDHHKHEHNKAASHRSDAADASEESDQFVKKDNENGSGQAVRRRVKKLPDHSGAADDKADSPLASVTEPQKASSVTGDKSSVIVQPDGLIAAASASATTTSNTSTANNDSTQVKSNSTGPKSNGGGGEMNEKKSNVVESKLTTNTSSGGGGGGNSKRLSLVVPPNNSVSGQSASYKRRSLLLETVVHEPDASKEPCEIEVKIADLGNACWTYRHFTEDIQTRQYRALEVLIGSGYGPPADIWSTACMAFELATGDYLFEPHSGEDYTRDEDHLAHIIELLGPIPKNIALSGKYSRDYFDKRACLRHIRRLKPWSLFNVLTEKYDWPTKEAALFTSFLEPMLAYDPNKRATAWDCLQHVWITGQPYSPTELNFPSRIPLSVDMPDPLMGDFLSNPSTYYHPHANQSGILDPTTASSGMCHTQHHLSQQYPPVHCIAPQSRNSRSVNYMPPKISYIEDINASEYHLPYNPELVRDGGLHNRGGGMCVPPGSHYQPWPPKAIGQKRLDVGDVDGAIYLENPVHVGNFIHSLPDLSPAPSDDDYDEDDDDDETKGDEEDEEDESGDDDDDDPRMHSPHHHHSHYYEHPSNLSSMYQFLNPPQIPLESPAHPHYTDPLAMAAAAGLPPSKAAILAYAAQALGPDTVWAGLAAAKKRQEQQQQQTQQASESKNSDSLPNDDCIISSTSTMKTAQSNTDSPRETEIGEESRHCVGDIEDPSTTCHANTTTTDHQHTASAGSTVEDECHPAVHSKLSDTRNFESELHEVNQSITCQQMIEPTETSTEA</sequence>
<dbReference type="GO" id="GO:0005737">
    <property type="term" value="C:cytoplasm"/>
    <property type="evidence" value="ECO:0007669"/>
    <property type="project" value="TreeGrafter"/>
</dbReference>
<feature type="compositionally biased region" description="Polar residues" evidence="10">
    <location>
        <begin position="664"/>
        <end position="673"/>
    </location>
</feature>
<dbReference type="SMART" id="SM00220">
    <property type="entry name" value="S_TKc"/>
    <property type="match status" value="1"/>
</dbReference>
<dbReference type="Gene3D" id="3.30.200.20">
    <property type="entry name" value="Phosphorylase Kinase, domain 1"/>
    <property type="match status" value="1"/>
</dbReference>
<dbReference type="FunFam" id="1.10.510.10:FF:000275">
    <property type="entry name" value="SRSF protein kinase 2 isoform X3"/>
    <property type="match status" value="1"/>
</dbReference>
<dbReference type="GO" id="GO:0005524">
    <property type="term" value="F:ATP binding"/>
    <property type="evidence" value="ECO:0007669"/>
    <property type="project" value="UniProtKB-UniRule"/>
</dbReference>
<dbReference type="FunFam" id="1.10.510.10:FF:000642">
    <property type="entry name" value="Serine/threonine-protein kinase srpk2"/>
    <property type="match status" value="1"/>
</dbReference>
<evidence type="ECO:0000259" key="11">
    <source>
        <dbReference type="PROSITE" id="PS50011"/>
    </source>
</evidence>
<feature type="region of interest" description="Disordered" evidence="10">
    <location>
        <begin position="647"/>
        <end position="723"/>
    </location>
</feature>
<accession>A0AA85KRG9</accession>
<keyword evidence="4 9" id="KW-0547">Nucleotide-binding</keyword>
<feature type="binding site" evidence="9">
    <location>
        <position position="135"/>
    </location>
    <ligand>
        <name>ATP</name>
        <dbReference type="ChEBI" id="CHEBI:30616"/>
    </ligand>
</feature>
<evidence type="ECO:0000256" key="2">
    <source>
        <dbReference type="ARBA" id="ARBA00022527"/>
    </source>
</evidence>
<dbReference type="InterPro" id="IPR051334">
    <property type="entry name" value="SRPK"/>
</dbReference>
<feature type="domain" description="Protein kinase" evidence="11">
    <location>
        <begin position="106"/>
        <end position="397"/>
    </location>
</feature>
<feature type="region of interest" description="Disordered" evidence="10">
    <location>
        <begin position="1313"/>
        <end position="1332"/>
    </location>
</feature>
<dbReference type="PROSITE" id="PS00108">
    <property type="entry name" value="PROTEIN_KINASE_ST"/>
    <property type="match status" value="1"/>
</dbReference>
<dbReference type="InterPro" id="IPR000719">
    <property type="entry name" value="Prot_kinase_dom"/>
</dbReference>
<dbReference type="WBParaSite" id="TREG1_98130.1">
    <property type="protein sequence ID" value="TREG1_98130.1"/>
    <property type="gene ID" value="TREG1_98130"/>
</dbReference>
<feature type="compositionally biased region" description="Polar residues" evidence="10">
    <location>
        <begin position="32"/>
        <end position="52"/>
    </location>
</feature>
<comment type="catalytic activity">
    <reaction evidence="7">
        <text>L-threonyl-[protein] + ATP = O-phospho-L-threonyl-[protein] + ADP + H(+)</text>
        <dbReference type="Rhea" id="RHEA:46608"/>
        <dbReference type="Rhea" id="RHEA-COMP:11060"/>
        <dbReference type="Rhea" id="RHEA-COMP:11605"/>
        <dbReference type="ChEBI" id="CHEBI:15378"/>
        <dbReference type="ChEBI" id="CHEBI:30013"/>
        <dbReference type="ChEBI" id="CHEBI:30616"/>
        <dbReference type="ChEBI" id="CHEBI:61977"/>
        <dbReference type="ChEBI" id="CHEBI:456216"/>
        <dbReference type="EC" id="2.7.11.1"/>
    </reaction>
</comment>
<dbReference type="GO" id="GO:0004674">
    <property type="term" value="F:protein serine/threonine kinase activity"/>
    <property type="evidence" value="ECO:0007669"/>
    <property type="project" value="UniProtKB-KW"/>
</dbReference>
<evidence type="ECO:0000256" key="9">
    <source>
        <dbReference type="PROSITE-ProRule" id="PRU10141"/>
    </source>
</evidence>
<keyword evidence="12" id="KW-1185">Reference proteome</keyword>
<feature type="compositionally biased region" description="Low complexity" evidence="10">
    <location>
        <begin position="647"/>
        <end position="663"/>
    </location>
</feature>
<dbReference type="PANTHER" id="PTHR47634">
    <property type="entry name" value="PROTEIN KINASE DOMAIN-CONTAINING PROTEIN-RELATED"/>
    <property type="match status" value="1"/>
</dbReference>
<evidence type="ECO:0000256" key="4">
    <source>
        <dbReference type="ARBA" id="ARBA00022741"/>
    </source>
</evidence>
<feature type="compositionally biased region" description="Basic and acidic residues" evidence="10">
    <location>
        <begin position="599"/>
        <end position="612"/>
    </location>
</feature>
<feature type="region of interest" description="Disordered" evidence="10">
    <location>
        <begin position="1199"/>
        <end position="1300"/>
    </location>
</feature>
<keyword evidence="2" id="KW-0723">Serine/threonine-protein kinase</keyword>
<feature type="compositionally biased region" description="Polar residues" evidence="10">
    <location>
        <begin position="538"/>
        <end position="550"/>
    </location>
</feature>
<feature type="compositionally biased region" description="Acidic residues" evidence="10">
    <location>
        <begin position="67"/>
        <end position="84"/>
    </location>
</feature>
<dbReference type="GO" id="GO:0050684">
    <property type="term" value="P:regulation of mRNA processing"/>
    <property type="evidence" value="ECO:0007669"/>
    <property type="project" value="TreeGrafter"/>
</dbReference>
<feature type="compositionally biased region" description="Polar residues" evidence="10">
    <location>
        <begin position="619"/>
        <end position="632"/>
    </location>
</feature>
<dbReference type="Proteomes" id="UP000050795">
    <property type="component" value="Unassembled WGS sequence"/>
</dbReference>
<protein>
    <recommendedName>
        <fullName evidence="1">non-specific serine/threonine protein kinase</fullName>
        <ecNumber evidence="1">2.7.11.1</ecNumber>
    </recommendedName>
</protein>
<feature type="compositionally biased region" description="Polar residues" evidence="10">
    <location>
        <begin position="359"/>
        <end position="377"/>
    </location>
</feature>
<feature type="region of interest" description="Disordered" evidence="10">
    <location>
        <begin position="538"/>
        <end position="632"/>
    </location>
</feature>
<evidence type="ECO:0000256" key="5">
    <source>
        <dbReference type="ARBA" id="ARBA00022777"/>
    </source>
</evidence>
<dbReference type="PANTHER" id="PTHR47634:SF9">
    <property type="entry name" value="PROTEIN KINASE DOMAIN-CONTAINING PROTEIN-RELATED"/>
    <property type="match status" value="1"/>
</dbReference>
<evidence type="ECO:0000256" key="8">
    <source>
        <dbReference type="ARBA" id="ARBA00048679"/>
    </source>
</evidence>
<dbReference type="EC" id="2.7.11.1" evidence="1"/>
<feature type="compositionally biased region" description="Polar residues" evidence="10">
    <location>
        <begin position="1214"/>
        <end position="1223"/>
    </location>
</feature>
<dbReference type="FunFam" id="3.30.200.20:FF:000163">
    <property type="entry name" value="SRSF protein kinase 2 isoform X1"/>
    <property type="match status" value="1"/>
</dbReference>
<feature type="region of interest" description="Disordered" evidence="10">
    <location>
        <begin position="266"/>
        <end position="304"/>
    </location>
</feature>
<feature type="compositionally biased region" description="Basic and acidic residues" evidence="10">
    <location>
        <begin position="1245"/>
        <end position="1260"/>
    </location>
</feature>
<evidence type="ECO:0000256" key="7">
    <source>
        <dbReference type="ARBA" id="ARBA00047899"/>
    </source>
</evidence>
<name>A0AA85KRG9_TRIRE</name>
<keyword evidence="5" id="KW-0418">Kinase</keyword>